<dbReference type="PROSITE" id="PS51186">
    <property type="entry name" value="GNAT"/>
    <property type="match status" value="1"/>
</dbReference>
<evidence type="ECO:0000259" key="3">
    <source>
        <dbReference type="PROSITE" id="PS51186"/>
    </source>
</evidence>
<reference evidence="4 5" key="1">
    <citation type="submission" date="2018-08" db="EMBL/GenBank/DDBJ databases">
        <title>Whole genome sequence analysis of Dermacoccus abyssi bacteria isolated from Deep Mariana trench Micromonospora spp reveals genes involved in the environmental adaptation and production of secondary metabolites.</title>
        <authorList>
            <person name="Abdel-Mageed W.M."/>
            <person name="Lehri B."/>
            <person name="Nouioui I."/>
            <person name="Goodfellow I."/>
            <person name="Jaspars M."/>
            <person name="Karlyshev A."/>
        </authorList>
    </citation>
    <scope>NUCLEOTIDE SEQUENCE [LARGE SCALE GENOMIC DNA]</scope>
    <source>
        <strain evidence="4 5">MT1.1</strain>
    </source>
</reference>
<evidence type="ECO:0000256" key="2">
    <source>
        <dbReference type="ARBA" id="ARBA00023315"/>
    </source>
</evidence>
<dbReference type="Pfam" id="PF00583">
    <property type="entry name" value="Acetyltransf_1"/>
    <property type="match status" value="1"/>
</dbReference>
<dbReference type="Gene3D" id="3.40.630.30">
    <property type="match status" value="1"/>
</dbReference>
<dbReference type="PANTHER" id="PTHR43877">
    <property type="entry name" value="AMINOALKYLPHOSPHONATE N-ACETYLTRANSFERASE-RELATED-RELATED"/>
    <property type="match status" value="1"/>
</dbReference>
<dbReference type="RefSeq" id="WP_118912943.1">
    <property type="nucleotide sequence ID" value="NZ_CBCRVH010000003.1"/>
</dbReference>
<name>A0A417Z7R2_9MICO</name>
<dbReference type="CDD" id="cd04301">
    <property type="entry name" value="NAT_SF"/>
    <property type="match status" value="1"/>
</dbReference>
<dbReference type="EMBL" id="QWLM01000004">
    <property type="protein sequence ID" value="RHW46669.1"/>
    <property type="molecule type" value="Genomic_DNA"/>
</dbReference>
<accession>A0A417Z7R2</accession>
<comment type="caution">
    <text evidence="4">The sequence shown here is derived from an EMBL/GenBank/DDBJ whole genome shotgun (WGS) entry which is preliminary data.</text>
</comment>
<gene>
    <name evidence="4" type="ORF">D1832_05415</name>
</gene>
<dbReference type="AlphaFoldDB" id="A0A417Z7R2"/>
<dbReference type="InterPro" id="IPR050832">
    <property type="entry name" value="Bact_Acetyltransf"/>
</dbReference>
<keyword evidence="2" id="KW-0012">Acyltransferase</keyword>
<evidence type="ECO:0000313" key="4">
    <source>
        <dbReference type="EMBL" id="RHW46669.1"/>
    </source>
</evidence>
<dbReference type="InterPro" id="IPR000182">
    <property type="entry name" value="GNAT_dom"/>
</dbReference>
<sequence length="150" mass="17230">MRAPSVTITEVGSNARDLLALRYEWHDVSATDTQFDERFHEWWRSERHHRRATVALTSEERPVGMANALIYSRMPSPGRPPARRVHAANVFLSPEFRRQGIASALMSERVEHARAEGMVRVVLAPSEMSKPLYRFLGFRVADDLMRLDLT</sequence>
<dbReference type="GO" id="GO:0016747">
    <property type="term" value="F:acyltransferase activity, transferring groups other than amino-acyl groups"/>
    <property type="evidence" value="ECO:0007669"/>
    <property type="project" value="InterPro"/>
</dbReference>
<evidence type="ECO:0000313" key="5">
    <source>
        <dbReference type="Proteomes" id="UP000285376"/>
    </source>
</evidence>
<protein>
    <submittedName>
        <fullName evidence="4">GNAT family N-acetyltransferase</fullName>
    </submittedName>
</protein>
<evidence type="ECO:0000256" key="1">
    <source>
        <dbReference type="ARBA" id="ARBA00022679"/>
    </source>
</evidence>
<keyword evidence="1 4" id="KW-0808">Transferase</keyword>
<dbReference type="InterPro" id="IPR016181">
    <property type="entry name" value="Acyl_CoA_acyltransferase"/>
</dbReference>
<proteinExistence type="predicted"/>
<dbReference type="SUPFAM" id="SSF55729">
    <property type="entry name" value="Acyl-CoA N-acyltransferases (Nat)"/>
    <property type="match status" value="1"/>
</dbReference>
<organism evidence="4 5">
    <name type="scientific">Dermacoccus abyssi</name>
    <dbReference type="NCBI Taxonomy" id="322596"/>
    <lineage>
        <taxon>Bacteria</taxon>
        <taxon>Bacillati</taxon>
        <taxon>Actinomycetota</taxon>
        <taxon>Actinomycetes</taxon>
        <taxon>Micrococcales</taxon>
        <taxon>Dermacoccaceae</taxon>
        <taxon>Dermacoccus</taxon>
    </lineage>
</organism>
<feature type="domain" description="N-acetyltransferase" evidence="3">
    <location>
        <begin position="6"/>
        <end position="150"/>
    </location>
</feature>
<dbReference type="Proteomes" id="UP000285376">
    <property type="component" value="Unassembled WGS sequence"/>
</dbReference>